<dbReference type="AlphaFoldDB" id="A0A330M5J0"/>
<dbReference type="EMBL" id="LS483452">
    <property type="protein sequence ID" value="SQH75027.1"/>
    <property type="molecule type" value="Genomic_DNA"/>
</dbReference>
<evidence type="ECO:0000313" key="2">
    <source>
        <dbReference type="Proteomes" id="UP000250123"/>
    </source>
</evidence>
<sequence length="101" mass="11140">MLVAGFDIGLSQIIGALISASIDQDVYLFKMDENSQFSDDANISKEVELTSGQSGTPVVKLADINGKDDLLIKYGSQDDESLQRQFKVILAGKICHYFMIY</sequence>
<evidence type="ECO:0000313" key="1">
    <source>
        <dbReference type="EMBL" id="SQH75027.1"/>
    </source>
</evidence>
<name>A0A330M5J0_9GAMM</name>
<protein>
    <submittedName>
        <fullName evidence="1">FG-GAP repeat lipoprotein</fullName>
    </submittedName>
</protein>
<gene>
    <name evidence="1" type="ORF">SHEWBE_1058</name>
</gene>
<organism evidence="1 2">
    <name type="scientific">Shewanella benthica</name>
    <dbReference type="NCBI Taxonomy" id="43661"/>
    <lineage>
        <taxon>Bacteria</taxon>
        <taxon>Pseudomonadati</taxon>
        <taxon>Pseudomonadota</taxon>
        <taxon>Gammaproteobacteria</taxon>
        <taxon>Alteromonadales</taxon>
        <taxon>Shewanellaceae</taxon>
        <taxon>Shewanella</taxon>
    </lineage>
</organism>
<dbReference type="KEGG" id="sbk:SHEWBE_1058"/>
<keyword evidence="1" id="KW-0449">Lipoprotein</keyword>
<reference evidence="2" key="1">
    <citation type="submission" date="2018-06" db="EMBL/GenBank/DDBJ databases">
        <authorList>
            <person name="Cea G.-C."/>
            <person name="William W."/>
        </authorList>
    </citation>
    <scope>NUCLEOTIDE SEQUENCE [LARGE SCALE GENOMIC DNA]</scope>
    <source>
        <strain evidence="2">DB21MT-2</strain>
    </source>
</reference>
<proteinExistence type="predicted"/>
<accession>A0A330M5J0</accession>
<dbReference type="Proteomes" id="UP000250123">
    <property type="component" value="Chromosome SHEWBE"/>
</dbReference>